<evidence type="ECO:0008006" key="2">
    <source>
        <dbReference type="Google" id="ProtNLM"/>
    </source>
</evidence>
<gene>
    <name evidence="1" type="ORF">LCGC14_1620010</name>
</gene>
<accession>A0A0F9ISM4</accession>
<protein>
    <recommendedName>
        <fullName evidence="2">LamG-like jellyroll fold domain-containing protein</fullName>
    </recommendedName>
</protein>
<proteinExistence type="predicted"/>
<organism evidence="1">
    <name type="scientific">marine sediment metagenome</name>
    <dbReference type="NCBI Taxonomy" id="412755"/>
    <lineage>
        <taxon>unclassified sequences</taxon>
        <taxon>metagenomes</taxon>
        <taxon>ecological metagenomes</taxon>
    </lineage>
</organism>
<dbReference type="Pfam" id="PF13385">
    <property type="entry name" value="Laminin_G_3"/>
    <property type="match status" value="1"/>
</dbReference>
<dbReference type="AlphaFoldDB" id="A0A0F9ISM4"/>
<sequence length="273" mass="28606">MTITGSGLGSKAIKTFDLLDQFIAVLGATKPTLFPFLETVGGGTAGFNSIESYKGATHFVQAVDEVPNTITLETEFSPYMHVGGVGSYSFDAGGSQYLQGEDSTDYEFAANADFSVGAFILPTDITSVTVLAKYDVLVQREWKFGLQSASKIELESFDETNNHSRIGAGDTAVTINQWSFICATTDGADLDASQSFYLNGVADGSGNTASDAAYASQPGTNAKLAIGAAHNTTPALTELFSGRIALPFVTGKELSAADVATIYNIGRILLGLA</sequence>
<name>A0A0F9ISM4_9ZZZZ</name>
<comment type="caution">
    <text evidence="1">The sequence shown here is derived from an EMBL/GenBank/DDBJ whole genome shotgun (WGS) entry which is preliminary data.</text>
</comment>
<reference evidence="1" key="1">
    <citation type="journal article" date="2015" name="Nature">
        <title>Complex archaea that bridge the gap between prokaryotes and eukaryotes.</title>
        <authorList>
            <person name="Spang A."/>
            <person name="Saw J.H."/>
            <person name="Jorgensen S.L."/>
            <person name="Zaremba-Niedzwiedzka K."/>
            <person name="Martijn J."/>
            <person name="Lind A.E."/>
            <person name="van Eijk R."/>
            <person name="Schleper C."/>
            <person name="Guy L."/>
            <person name="Ettema T.J."/>
        </authorList>
    </citation>
    <scope>NUCLEOTIDE SEQUENCE</scope>
</reference>
<dbReference type="EMBL" id="LAZR01013223">
    <property type="protein sequence ID" value="KKM22964.1"/>
    <property type="molecule type" value="Genomic_DNA"/>
</dbReference>
<dbReference type="SUPFAM" id="SSF49899">
    <property type="entry name" value="Concanavalin A-like lectins/glucanases"/>
    <property type="match status" value="1"/>
</dbReference>
<dbReference type="InterPro" id="IPR013320">
    <property type="entry name" value="ConA-like_dom_sf"/>
</dbReference>
<dbReference type="Gene3D" id="2.60.120.200">
    <property type="match status" value="1"/>
</dbReference>
<evidence type="ECO:0000313" key="1">
    <source>
        <dbReference type="EMBL" id="KKM22964.1"/>
    </source>
</evidence>